<gene>
    <name evidence="1" type="ORF">Pth03_12630</name>
</gene>
<keyword evidence="2" id="KW-1185">Reference proteome</keyword>
<comment type="caution">
    <text evidence="1">The sequence shown here is derived from an EMBL/GenBank/DDBJ whole genome shotgun (WGS) entry which is preliminary data.</text>
</comment>
<accession>A0A8J3V2J6</accession>
<name>A0A8J3V2J6_9ACTN</name>
<dbReference type="AlphaFoldDB" id="A0A8J3V2J6"/>
<dbReference type="Pfam" id="PF19895">
    <property type="entry name" value="DUF6368"/>
    <property type="match status" value="1"/>
</dbReference>
<dbReference type="InterPro" id="IPR045948">
    <property type="entry name" value="DUF6368"/>
</dbReference>
<dbReference type="EMBL" id="BOOR01000007">
    <property type="protein sequence ID" value="GII52874.1"/>
    <property type="molecule type" value="Genomic_DNA"/>
</dbReference>
<protein>
    <submittedName>
        <fullName evidence="1">Uncharacterized protein</fullName>
    </submittedName>
</protein>
<organism evidence="1 2">
    <name type="scientific">Planotetraspora thailandica</name>
    <dbReference type="NCBI Taxonomy" id="487172"/>
    <lineage>
        <taxon>Bacteria</taxon>
        <taxon>Bacillati</taxon>
        <taxon>Actinomycetota</taxon>
        <taxon>Actinomycetes</taxon>
        <taxon>Streptosporangiales</taxon>
        <taxon>Streptosporangiaceae</taxon>
        <taxon>Planotetraspora</taxon>
    </lineage>
</organism>
<sequence length="175" mass="19060">MLVIELPERVPDTALGELRRLLSDLSPRFEERRPGEYDINVSARRVGAGEDDTPAGDRPFLVSVMGPGIGDVEIFEAEHADEPQLEPFIGFHPTHAVDVIAMCNSQVDHIATALLTAAIMDVVGGVANVELREDQVSIVAGLPGLLRLVPDWEVAFGTPDFLRAWAARPGFRLVK</sequence>
<evidence type="ECO:0000313" key="2">
    <source>
        <dbReference type="Proteomes" id="UP000605992"/>
    </source>
</evidence>
<reference evidence="1" key="1">
    <citation type="submission" date="2021-01" db="EMBL/GenBank/DDBJ databases">
        <title>Whole genome shotgun sequence of Planotetraspora thailandica NBRC 104271.</title>
        <authorList>
            <person name="Komaki H."/>
            <person name="Tamura T."/>
        </authorList>
    </citation>
    <scope>NUCLEOTIDE SEQUENCE</scope>
    <source>
        <strain evidence="1">NBRC 104271</strain>
    </source>
</reference>
<evidence type="ECO:0000313" key="1">
    <source>
        <dbReference type="EMBL" id="GII52874.1"/>
    </source>
</evidence>
<proteinExistence type="predicted"/>
<dbReference type="Proteomes" id="UP000605992">
    <property type="component" value="Unassembled WGS sequence"/>
</dbReference>